<keyword evidence="3" id="KW-1185">Reference proteome</keyword>
<comment type="caution">
    <text evidence="2">The sequence shown here is derived from an EMBL/GenBank/DDBJ whole genome shotgun (WGS) entry which is preliminary data.</text>
</comment>
<name>A0AAV5EDS1_ELECO</name>
<feature type="region of interest" description="Disordered" evidence="1">
    <location>
        <begin position="1"/>
        <end position="72"/>
    </location>
</feature>
<proteinExistence type="predicted"/>
<dbReference type="EMBL" id="BQKI01000075">
    <property type="protein sequence ID" value="GJN20942.1"/>
    <property type="molecule type" value="Genomic_DNA"/>
</dbReference>
<reference evidence="2" key="2">
    <citation type="submission" date="2021-12" db="EMBL/GenBank/DDBJ databases">
        <title>Resequencing data analysis of finger millet.</title>
        <authorList>
            <person name="Hatakeyama M."/>
            <person name="Aluri S."/>
            <person name="Balachadran M.T."/>
            <person name="Sivarajan S.R."/>
            <person name="Poveda L."/>
            <person name="Shimizu-Inatsugi R."/>
            <person name="Schlapbach R."/>
            <person name="Sreeman S.M."/>
            <person name="Shimizu K.K."/>
        </authorList>
    </citation>
    <scope>NUCLEOTIDE SEQUENCE</scope>
</reference>
<evidence type="ECO:0000313" key="3">
    <source>
        <dbReference type="Proteomes" id="UP001054889"/>
    </source>
</evidence>
<dbReference type="Proteomes" id="UP001054889">
    <property type="component" value="Unassembled WGS sequence"/>
</dbReference>
<dbReference type="AlphaFoldDB" id="A0AAV5EDS1"/>
<feature type="compositionally biased region" description="Basic and acidic residues" evidence="1">
    <location>
        <begin position="24"/>
        <end position="35"/>
    </location>
</feature>
<accession>A0AAV5EDS1</accession>
<sequence length="94" mass="9853">MSLWDECAQNPDGRQTGSTPPGRAESEPESGRPAEAEAVVAERPPAPVPVSHDACRPAPVRRSGQRNPEVPAAQEVATGLRVAQAKAPVPRVAQ</sequence>
<evidence type="ECO:0000313" key="2">
    <source>
        <dbReference type="EMBL" id="GJN20942.1"/>
    </source>
</evidence>
<protein>
    <submittedName>
        <fullName evidence="2">Uncharacterized protein</fullName>
    </submittedName>
</protein>
<reference evidence="2" key="1">
    <citation type="journal article" date="2018" name="DNA Res.">
        <title>Multiple hybrid de novo genome assembly of finger millet, an orphan allotetraploid crop.</title>
        <authorList>
            <person name="Hatakeyama M."/>
            <person name="Aluri S."/>
            <person name="Balachadran M.T."/>
            <person name="Sivarajan S.R."/>
            <person name="Patrignani A."/>
            <person name="Gruter S."/>
            <person name="Poveda L."/>
            <person name="Shimizu-Inatsugi R."/>
            <person name="Baeten J."/>
            <person name="Francoijs K.J."/>
            <person name="Nataraja K.N."/>
            <person name="Reddy Y.A.N."/>
            <person name="Phadnis S."/>
            <person name="Ravikumar R.L."/>
            <person name="Schlapbach R."/>
            <person name="Sreeman S.M."/>
            <person name="Shimizu K.K."/>
        </authorList>
    </citation>
    <scope>NUCLEOTIDE SEQUENCE</scope>
</reference>
<evidence type="ECO:0000256" key="1">
    <source>
        <dbReference type="SAM" id="MobiDB-lite"/>
    </source>
</evidence>
<organism evidence="2 3">
    <name type="scientific">Eleusine coracana subsp. coracana</name>
    <dbReference type="NCBI Taxonomy" id="191504"/>
    <lineage>
        <taxon>Eukaryota</taxon>
        <taxon>Viridiplantae</taxon>
        <taxon>Streptophyta</taxon>
        <taxon>Embryophyta</taxon>
        <taxon>Tracheophyta</taxon>
        <taxon>Spermatophyta</taxon>
        <taxon>Magnoliopsida</taxon>
        <taxon>Liliopsida</taxon>
        <taxon>Poales</taxon>
        <taxon>Poaceae</taxon>
        <taxon>PACMAD clade</taxon>
        <taxon>Chloridoideae</taxon>
        <taxon>Cynodonteae</taxon>
        <taxon>Eleusininae</taxon>
        <taxon>Eleusine</taxon>
    </lineage>
</organism>
<gene>
    <name evidence="2" type="primary">gb08382</name>
    <name evidence="2" type="ORF">PR202_gb08382</name>
</gene>